<feature type="transmembrane region" description="Helical" evidence="10">
    <location>
        <begin position="624"/>
        <end position="641"/>
    </location>
</feature>
<keyword evidence="7 10" id="KW-1133">Transmembrane helix</keyword>
<feature type="transmembrane region" description="Helical" evidence="10">
    <location>
        <begin position="1278"/>
        <end position="1295"/>
    </location>
</feature>
<keyword evidence="2" id="KW-0813">Transport</keyword>
<dbReference type="GO" id="GO:0016887">
    <property type="term" value="F:ATP hydrolysis activity"/>
    <property type="evidence" value="ECO:0007669"/>
    <property type="project" value="InterPro"/>
</dbReference>
<comment type="subcellular location">
    <subcellularLocation>
        <location evidence="1">Membrane</location>
        <topology evidence="1">Multi-pass membrane protein</topology>
    </subcellularLocation>
</comment>
<dbReference type="InterPro" id="IPR005285">
    <property type="entry name" value="Drug-R_PDR/CDR"/>
</dbReference>
<dbReference type="InterPro" id="IPR034003">
    <property type="entry name" value="ABCG_PDR_2"/>
</dbReference>
<dbReference type="Pfam" id="PF00005">
    <property type="entry name" value="ABC_tran"/>
    <property type="match status" value="2"/>
</dbReference>
<evidence type="ECO:0000259" key="11">
    <source>
        <dbReference type="PROSITE" id="PS50893"/>
    </source>
</evidence>
<dbReference type="SUPFAM" id="SSF52540">
    <property type="entry name" value="P-loop containing nucleoside triphosphate hydrolases"/>
    <property type="match status" value="2"/>
</dbReference>
<feature type="domain" description="ABC transporter" evidence="11">
    <location>
        <begin position="153"/>
        <end position="402"/>
    </location>
</feature>
<dbReference type="PROSITE" id="PS00211">
    <property type="entry name" value="ABC_TRANSPORTER_1"/>
    <property type="match status" value="1"/>
</dbReference>
<dbReference type="FunFam" id="3.40.50.300:FF:000054">
    <property type="entry name" value="ABC multidrug transporter atrF"/>
    <property type="match status" value="1"/>
</dbReference>
<dbReference type="Pfam" id="PF01061">
    <property type="entry name" value="ABC2_membrane"/>
    <property type="match status" value="2"/>
</dbReference>
<keyword evidence="4" id="KW-0677">Repeat</keyword>
<accession>A0AAU6W8K8</accession>
<feature type="transmembrane region" description="Helical" evidence="10">
    <location>
        <begin position="653"/>
        <end position="673"/>
    </location>
</feature>
<dbReference type="InterPro" id="IPR010929">
    <property type="entry name" value="PDR_CDR_ABC"/>
</dbReference>
<evidence type="ECO:0000256" key="9">
    <source>
        <dbReference type="SAM" id="MobiDB-lite"/>
    </source>
</evidence>
<dbReference type="InterPro" id="IPR029481">
    <property type="entry name" value="ABC_trans_N"/>
</dbReference>
<dbReference type="SMART" id="SM00382">
    <property type="entry name" value="AAA"/>
    <property type="match status" value="2"/>
</dbReference>
<dbReference type="CDD" id="cd03233">
    <property type="entry name" value="ABCG_PDR_domain1"/>
    <property type="match status" value="1"/>
</dbReference>
<keyword evidence="8 10" id="KW-0472">Membrane</keyword>
<evidence type="ECO:0000256" key="3">
    <source>
        <dbReference type="ARBA" id="ARBA00022692"/>
    </source>
</evidence>
<feature type="transmembrane region" description="Helical" evidence="10">
    <location>
        <begin position="512"/>
        <end position="534"/>
    </location>
</feature>
<dbReference type="GO" id="GO:1990961">
    <property type="term" value="P:xenobiotic detoxification by transmembrane export across the plasma membrane"/>
    <property type="evidence" value="ECO:0007669"/>
    <property type="project" value="InterPro"/>
</dbReference>
<feature type="transmembrane region" description="Helical" evidence="10">
    <location>
        <begin position="1225"/>
        <end position="1248"/>
    </location>
</feature>
<evidence type="ECO:0000256" key="5">
    <source>
        <dbReference type="ARBA" id="ARBA00022741"/>
    </source>
</evidence>
<feature type="domain" description="ABC transporter" evidence="11">
    <location>
        <begin position="856"/>
        <end position="1100"/>
    </location>
</feature>
<reference evidence="12" key="1">
    <citation type="submission" date="2024-04" db="EMBL/GenBank/DDBJ databases">
        <authorList>
            <person name="Lv J."/>
            <person name="Liu B."/>
            <person name="Wang K."/>
            <person name="Xue Z."/>
        </authorList>
    </citation>
    <scope>NUCLEOTIDE SEQUENCE</scope>
</reference>
<dbReference type="Gene3D" id="3.40.50.300">
    <property type="entry name" value="P-loop containing nucleotide triphosphate hydrolases"/>
    <property type="match status" value="2"/>
</dbReference>
<feature type="transmembrane region" description="Helical" evidence="10">
    <location>
        <begin position="1464"/>
        <end position="1485"/>
    </location>
</feature>
<evidence type="ECO:0000256" key="2">
    <source>
        <dbReference type="ARBA" id="ARBA00022448"/>
    </source>
</evidence>
<dbReference type="Pfam" id="PF06422">
    <property type="entry name" value="PDR_CDR"/>
    <property type="match status" value="1"/>
</dbReference>
<feature type="transmembrane region" description="Helical" evidence="10">
    <location>
        <begin position="546"/>
        <end position="567"/>
    </location>
</feature>
<dbReference type="InterPro" id="IPR017871">
    <property type="entry name" value="ABC_transporter-like_CS"/>
</dbReference>
<dbReference type="InterPro" id="IPR013525">
    <property type="entry name" value="ABC2_TM"/>
</dbReference>
<feature type="transmembrane region" description="Helical" evidence="10">
    <location>
        <begin position="1192"/>
        <end position="1213"/>
    </location>
</feature>
<protein>
    <submittedName>
        <fullName evidence="12">Multidurg resistance protein CDR1</fullName>
    </submittedName>
</protein>
<evidence type="ECO:0000256" key="8">
    <source>
        <dbReference type="ARBA" id="ARBA00023136"/>
    </source>
</evidence>
<dbReference type="FunFam" id="3.40.50.300:FF:001262">
    <property type="entry name" value="ABC transporter CDR4"/>
    <property type="match status" value="1"/>
</dbReference>
<keyword evidence="3 10" id="KW-0812">Transmembrane</keyword>
<dbReference type="InterPro" id="IPR027417">
    <property type="entry name" value="P-loop_NTPase"/>
</dbReference>
<organism evidence="12">
    <name type="scientific">Candida tropicalis</name>
    <name type="common">Yeast</name>
    <dbReference type="NCBI Taxonomy" id="5482"/>
    <lineage>
        <taxon>Eukaryota</taxon>
        <taxon>Fungi</taxon>
        <taxon>Dikarya</taxon>
        <taxon>Ascomycota</taxon>
        <taxon>Saccharomycotina</taxon>
        <taxon>Pichiomycetes</taxon>
        <taxon>Debaryomycetaceae</taxon>
        <taxon>Candida/Lodderomyces clade</taxon>
        <taxon>Candida</taxon>
    </lineage>
</organism>
<evidence type="ECO:0000313" key="12">
    <source>
        <dbReference type="EMBL" id="XAO36391.1"/>
    </source>
</evidence>
<feature type="compositionally biased region" description="Basic and acidic residues" evidence="9">
    <location>
        <begin position="8"/>
        <end position="28"/>
    </location>
</feature>
<evidence type="ECO:0000256" key="7">
    <source>
        <dbReference type="ARBA" id="ARBA00022989"/>
    </source>
</evidence>
<dbReference type="GO" id="GO:1903561">
    <property type="term" value="C:extracellular vesicle"/>
    <property type="evidence" value="ECO:0007669"/>
    <property type="project" value="UniProtKB-ARBA"/>
</dbReference>
<dbReference type="InterPro" id="IPR034001">
    <property type="entry name" value="ABCG_PDR_1"/>
</dbReference>
<evidence type="ECO:0000256" key="1">
    <source>
        <dbReference type="ARBA" id="ARBA00004141"/>
    </source>
</evidence>
<feature type="region of interest" description="Disordered" evidence="9">
    <location>
        <begin position="1"/>
        <end position="28"/>
    </location>
</feature>
<feature type="transmembrane region" description="Helical" evidence="10">
    <location>
        <begin position="1315"/>
        <end position="1336"/>
    </location>
</feature>
<evidence type="ECO:0000256" key="6">
    <source>
        <dbReference type="ARBA" id="ARBA00022840"/>
    </source>
</evidence>
<dbReference type="Pfam" id="PF14510">
    <property type="entry name" value="ABC_trans_N"/>
    <property type="match status" value="1"/>
</dbReference>
<dbReference type="InterPro" id="IPR003593">
    <property type="entry name" value="AAA+_ATPase"/>
</dbReference>
<dbReference type="GO" id="GO:0090554">
    <property type="term" value="F:phosphatidylcholine floppase activity"/>
    <property type="evidence" value="ECO:0007669"/>
    <property type="project" value="UniProtKB-ARBA"/>
</dbReference>
<dbReference type="CDD" id="cd03232">
    <property type="entry name" value="ABCG_PDR_domain2"/>
    <property type="match status" value="1"/>
</dbReference>
<dbReference type="GO" id="GO:0090556">
    <property type="term" value="F:phosphatidylserine floppase activity"/>
    <property type="evidence" value="ECO:0007669"/>
    <property type="project" value="UniProtKB-ARBA"/>
</dbReference>
<evidence type="ECO:0000256" key="4">
    <source>
        <dbReference type="ARBA" id="ARBA00022737"/>
    </source>
</evidence>
<feature type="transmembrane region" description="Helical" evidence="10">
    <location>
        <begin position="1343"/>
        <end position="1362"/>
    </location>
</feature>
<keyword evidence="5" id="KW-0547">Nucleotide-binding</keyword>
<dbReference type="GO" id="GO:0140341">
    <property type="term" value="F:phosphatidylethanolamine floppase activity"/>
    <property type="evidence" value="ECO:0007669"/>
    <property type="project" value="UniProtKB-ARBA"/>
</dbReference>
<name>A0AAU6W8K8_CANTR</name>
<dbReference type="GO" id="GO:0140359">
    <property type="term" value="F:ABC-type transporter activity"/>
    <property type="evidence" value="ECO:0007669"/>
    <property type="project" value="InterPro"/>
</dbReference>
<dbReference type="PANTHER" id="PTHR19241">
    <property type="entry name" value="ATP-BINDING CASSETTE TRANSPORTER"/>
    <property type="match status" value="1"/>
</dbReference>
<feature type="transmembrane region" description="Helical" evidence="10">
    <location>
        <begin position="588"/>
        <end position="612"/>
    </location>
</feature>
<sequence>MSDSKTSSQREWDQLEDNRDSSSENHSINEYHGFDAHATEDIQNLARTLSHNSFKDDSSAGLMKYLSHMSEVPGVSPFAEEEINEQLNPDSDKFNAKFWVKNMRKLVDSDPDYYKPSKLGIAYRDLRAYGVANDSDYQPTVTNGLWKAIVEGIRFFQKEDESRCFNILKPMDAIMKPGELTVVLGRPGAGCSTLLKTIAAQTYGFHIGKESKITYDGLTQDDIKKHYHGDVIYSAETDIHFPHLTVGDTLEFAARLRTPQNRGEGIDRETYAKHMASVYMATYGLSHTRNTSVGNDFVRGVSGGERKRVSIAEASLSGANIQCWDNATRGLDAATALEFIRALKTSAAILESTPLIAIYQCSQDAYDLFDNVVVLYEGYQIFFGKASKAKEFFLKMGYKCPQRQTTADYLTSLTNPAEREPLPGYEDKVPRTPQEFEAYWKNSPEYAELIKDIDNYFVECEKLNTKEIYHDSHVARQSNHIRPGSPYTVSFYMQVRYGVARNFLRMKGDPSIPIFSVFGQCVMGLILSSVFYNLPQTTGSFYYRGASMFFAVLFNAFASLLEIMSLFEARPIVEKHKKYALYRPSADALASIISELPVKLVMSLAFNLIFYFMVNFRRNAGRFFFYWLMCGWCTLVMSHLFRSIGAVSTSLAGAMTPATVLLLAMIIYTGFVIPTPNMLGWSRWINYINPVGYVFESLMVNEFHDREFECSTYIPSGGAYESIPRENRACSAVGSTPGSSIVNGTDYLAQAYRYYNSHKWRNLGITIAFAVFFLGIYIFLTEFNKGAMQKGEIVLFLRGSLKKRRKAAADKSKDIETGNVVEKVNFQDVAEASNSERMSEKGSMGSDEIPSNREIFFWKNLTYQVKIKKEDRVILDHVDGWVKPGQITALMGASGAGKTTLLNCLSERVTTGVITDGERMVNGHALDSSFQRSIGYVQQQDIHLETSTVREALRFSAYLRQSSKISKKEKDEYVDYVIDLLEMTDYADALVGVAGEGLNVEQRKRLTIGVELVAKPKLLLFLDEPTSGLDSQTAWSICKLMRKLADHGQAILCTIHQPSALIMAEFDRLLFLQKGGRTAYFGDLGRNCQTMIDYFEKYGADPCPKEANPAEWMLEVVGAAPGSHAKQDYFEVWRNSDEYRAVHDEITRMETELVKLPRDEDPEAKFKYAAPIWKQYLLVTWRTIVQDWRSPGYIYSKLFLAISSALFNGFSFFKATNSLQGLQNQMFAIFMYFIPFNTLVQQMLPVFVKQRDIYEVREAPSRTFSWFAFITAQISSEIPYMTVVGTISFFCWYYPVGLYRNAEPTDAVDQRGVLMWMFLTGFFVYTSTMGQLCMSFNELADNAANLATLLFTMCLNFCGILATKDALPGFWIFMYRCNPFTYLVQGLLSTGLANTEVTCSSYEYVTVQPPSGQTCDNFLGPYAQAAGGYFLDNSDGSCSFCQMRSTNSFLTSVNAIYSERWRNFGIFVAFIAINICLTVFFYWWARVPKGTREKKHKK</sequence>
<dbReference type="NCBIfam" id="TIGR00956">
    <property type="entry name" value="3a01205"/>
    <property type="match status" value="1"/>
</dbReference>
<dbReference type="SMR" id="A0AAU6W8K8"/>
<dbReference type="GO" id="GO:0005524">
    <property type="term" value="F:ATP binding"/>
    <property type="evidence" value="ECO:0007669"/>
    <property type="project" value="UniProtKB-KW"/>
</dbReference>
<dbReference type="PROSITE" id="PS50893">
    <property type="entry name" value="ABC_TRANSPORTER_2"/>
    <property type="match status" value="2"/>
</dbReference>
<dbReference type="InterPro" id="IPR003439">
    <property type="entry name" value="ABC_transporter-like_ATP-bd"/>
</dbReference>
<dbReference type="GO" id="GO:0005886">
    <property type="term" value="C:plasma membrane"/>
    <property type="evidence" value="ECO:0007669"/>
    <property type="project" value="UniProtKB-ARBA"/>
</dbReference>
<dbReference type="EMBL" id="PP741367">
    <property type="protein sequence ID" value="XAO36391.1"/>
    <property type="molecule type" value="mRNA"/>
</dbReference>
<evidence type="ECO:0000256" key="10">
    <source>
        <dbReference type="SAM" id="Phobius"/>
    </source>
</evidence>
<proteinExistence type="evidence at transcript level"/>
<feature type="transmembrane region" description="Helical" evidence="10">
    <location>
        <begin position="763"/>
        <end position="780"/>
    </location>
</feature>
<keyword evidence="6" id="KW-0067">ATP-binding</keyword>